<dbReference type="PANTHER" id="PTHR11360:SF284">
    <property type="entry name" value="EG:103B4.3 PROTEIN-RELATED"/>
    <property type="match status" value="1"/>
</dbReference>
<dbReference type="EMBL" id="PYIX02000019">
    <property type="protein sequence ID" value="RFC83261.1"/>
    <property type="molecule type" value="Genomic_DNA"/>
</dbReference>
<protein>
    <submittedName>
        <fullName evidence="6">MFS transporter</fullName>
    </submittedName>
</protein>
<gene>
    <name evidence="6" type="ORF">C9E89_011960</name>
</gene>
<dbReference type="Pfam" id="PF07690">
    <property type="entry name" value="MFS_1"/>
    <property type="match status" value="1"/>
</dbReference>
<dbReference type="InterPro" id="IPR020846">
    <property type="entry name" value="MFS_dom"/>
</dbReference>
<feature type="transmembrane region" description="Helical" evidence="4">
    <location>
        <begin position="136"/>
        <end position="156"/>
    </location>
</feature>
<feature type="transmembrane region" description="Helical" evidence="4">
    <location>
        <begin position="292"/>
        <end position="314"/>
    </location>
</feature>
<evidence type="ECO:0000313" key="7">
    <source>
        <dbReference type="Proteomes" id="UP000240957"/>
    </source>
</evidence>
<name>A0A371YP77_9GAMM</name>
<feature type="transmembrane region" description="Helical" evidence="4">
    <location>
        <begin position="7"/>
        <end position="35"/>
    </location>
</feature>
<feature type="transmembrane region" description="Helical" evidence="4">
    <location>
        <begin position="47"/>
        <end position="66"/>
    </location>
</feature>
<evidence type="ECO:0000313" key="6">
    <source>
        <dbReference type="EMBL" id="RFC83261.1"/>
    </source>
</evidence>
<evidence type="ECO:0000256" key="1">
    <source>
        <dbReference type="ARBA" id="ARBA00022692"/>
    </source>
</evidence>
<dbReference type="PANTHER" id="PTHR11360">
    <property type="entry name" value="MONOCARBOXYLATE TRANSPORTER"/>
    <property type="match status" value="1"/>
</dbReference>
<feature type="transmembrane region" description="Helical" evidence="4">
    <location>
        <begin position="162"/>
        <end position="188"/>
    </location>
</feature>
<dbReference type="OrthoDB" id="3199327at2"/>
<feature type="transmembrane region" description="Helical" evidence="4">
    <location>
        <begin position="358"/>
        <end position="381"/>
    </location>
</feature>
<feature type="transmembrane region" description="Helical" evidence="4">
    <location>
        <begin position="78"/>
        <end position="97"/>
    </location>
</feature>
<comment type="caution">
    <text evidence="6">The sequence shown here is derived from an EMBL/GenBank/DDBJ whole genome shotgun (WGS) entry which is preliminary data.</text>
</comment>
<evidence type="ECO:0000259" key="5">
    <source>
        <dbReference type="PROSITE" id="PS50850"/>
    </source>
</evidence>
<evidence type="ECO:0000256" key="3">
    <source>
        <dbReference type="ARBA" id="ARBA00023136"/>
    </source>
</evidence>
<sequence>MKESTKIFYGWWIVIALMAVSGSALALTITTFNIYLNAFTKEVGLSATQFALCSTIINITVMLFSPKVGKILQQHTKKALLIFLTGFCLSYAAFSMVTHVVALYVVAALFGFFSTGLTFIPPNILVNRWFIEKKGLAMSIALSGSAFFGMLLSKYITYCIQYFGFTFAYQTVAAMMFVGGVLLISILIKDSPESMGLKALGADLTHSKLEVSSKSKLTLVDIDPKILKKKPFFWSMLAAQFLVGFVGGGIVLQLPVYLQNTFGMQQAASFLVISLGIMIFAKIILGWLYDKFGCLVTTSAVAVSVLLTCIPFMFTTSSQMWGLGLMGVMFWGIGNCIGTVTPAVIASKTYGPNHYGEVYGICLRFQTLGIALGVPAISMIATATHSFTFVWIICSIFTVLLLGLYAYGLHGSQKYRTPIHKTSYLSMTGNANTIAIASEAKS</sequence>
<accession>A0A371YP77</accession>
<keyword evidence="1 4" id="KW-0812">Transmembrane</keyword>
<keyword evidence="2 4" id="KW-1133">Transmembrane helix</keyword>
<dbReference type="SUPFAM" id="SSF103473">
    <property type="entry name" value="MFS general substrate transporter"/>
    <property type="match status" value="1"/>
</dbReference>
<proteinExistence type="predicted"/>
<dbReference type="InterPro" id="IPR050327">
    <property type="entry name" value="Proton-linked_MCT"/>
</dbReference>
<dbReference type="InterPro" id="IPR036259">
    <property type="entry name" value="MFS_trans_sf"/>
</dbReference>
<dbReference type="Gene3D" id="1.20.1250.20">
    <property type="entry name" value="MFS general substrate transporter like domains"/>
    <property type="match status" value="2"/>
</dbReference>
<feature type="transmembrane region" description="Helical" evidence="4">
    <location>
        <begin position="387"/>
        <end position="407"/>
    </location>
</feature>
<evidence type="ECO:0000256" key="4">
    <source>
        <dbReference type="SAM" id="Phobius"/>
    </source>
</evidence>
<feature type="transmembrane region" description="Helical" evidence="4">
    <location>
        <begin position="232"/>
        <end position="254"/>
    </location>
</feature>
<feature type="transmembrane region" description="Helical" evidence="4">
    <location>
        <begin position="103"/>
        <end position="124"/>
    </location>
</feature>
<dbReference type="InterPro" id="IPR011701">
    <property type="entry name" value="MFS"/>
</dbReference>
<dbReference type="PROSITE" id="PS50850">
    <property type="entry name" value="MFS"/>
    <property type="match status" value="1"/>
</dbReference>
<evidence type="ECO:0000256" key="2">
    <source>
        <dbReference type="ARBA" id="ARBA00022989"/>
    </source>
</evidence>
<feature type="transmembrane region" description="Helical" evidence="4">
    <location>
        <begin position="266"/>
        <end position="285"/>
    </location>
</feature>
<feature type="domain" description="Major facilitator superfamily (MFS) profile" evidence="5">
    <location>
        <begin position="1"/>
        <end position="413"/>
    </location>
</feature>
<dbReference type="GO" id="GO:0022857">
    <property type="term" value="F:transmembrane transporter activity"/>
    <property type="evidence" value="ECO:0007669"/>
    <property type="project" value="InterPro"/>
</dbReference>
<keyword evidence="3 4" id="KW-0472">Membrane</keyword>
<feature type="transmembrane region" description="Helical" evidence="4">
    <location>
        <begin position="320"/>
        <end position="346"/>
    </location>
</feature>
<dbReference type="Proteomes" id="UP000240957">
    <property type="component" value="Unassembled WGS sequence"/>
</dbReference>
<dbReference type="AlphaFoldDB" id="A0A371YP77"/>
<reference evidence="6 7" key="1">
    <citation type="submission" date="2018-08" db="EMBL/GenBank/DDBJ databases">
        <title>The draft genome of Acinetobacter sichuanensis strain WCHAc060041.</title>
        <authorList>
            <person name="Qin J."/>
            <person name="Feng Y."/>
            <person name="Zong Z."/>
        </authorList>
    </citation>
    <scope>NUCLEOTIDE SEQUENCE [LARGE SCALE GENOMIC DNA]</scope>
    <source>
        <strain evidence="6 7">WCHAc060041</strain>
    </source>
</reference>
<organism evidence="6 7">
    <name type="scientific">Acinetobacter sichuanensis</name>
    <dbReference type="NCBI Taxonomy" id="2136183"/>
    <lineage>
        <taxon>Bacteria</taxon>
        <taxon>Pseudomonadati</taxon>
        <taxon>Pseudomonadota</taxon>
        <taxon>Gammaproteobacteria</taxon>
        <taxon>Moraxellales</taxon>
        <taxon>Moraxellaceae</taxon>
        <taxon>Acinetobacter</taxon>
    </lineage>
</organism>